<dbReference type="EMBL" id="GL877417">
    <property type="protein sequence ID" value="ELA47462.1"/>
    <property type="molecule type" value="Genomic_DNA"/>
</dbReference>
<gene>
    <name evidence="2" type="ORF">VCUG_00994</name>
</gene>
<evidence type="ECO:0000313" key="3">
    <source>
        <dbReference type="Proteomes" id="UP000011081"/>
    </source>
</evidence>
<keyword evidence="3" id="KW-1185">Reference proteome</keyword>
<dbReference type="GeneID" id="19878877"/>
<evidence type="ECO:0000313" key="2">
    <source>
        <dbReference type="EMBL" id="ELA47462.1"/>
    </source>
</evidence>
<name>L2GVU0_VAVCU</name>
<proteinExistence type="predicted"/>
<keyword evidence="1" id="KW-0732">Signal</keyword>
<dbReference type="InParanoid" id="L2GVU0"/>
<dbReference type="HOGENOM" id="CLU_1355570_0_0_1"/>
<dbReference type="AlphaFoldDB" id="L2GVU0"/>
<accession>L2GVU0</accession>
<dbReference type="VEuPathDB" id="MicrosporidiaDB:VCUG_00994"/>
<dbReference type="Proteomes" id="UP000011081">
    <property type="component" value="Unassembled WGS sequence"/>
</dbReference>
<protein>
    <submittedName>
        <fullName evidence="2">Uncharacterized protein</fullName>
    </submittedName>
</protein>
<feature type="chain" id="PRO_5013152965" evidence="1">
    <location>
        <begin position="16"/>
        <end position="204"/>
    </location>
</feature>
<organism evidence="2 3">
    <name type="scientific">Vavraia culicis (isolate floridensis)</name>
    <name type="common">Microsporidian parasite</name>
    <dbReference type="NCBI Taxonomy" id="948595"/>
    <lineage>
        <taxon>Eukaryota</taxon>
        <taxon>Fungi</taxon>
        <taxon>Fungi incertae sedis</taxon>
        <taxon>Microsporidia</taxon>
        <taxon>Pleistophoridae</taxon>
        <taxon>Vavraia</taxon>
    </lineage>
</organism>
<sequence>MNMLFIFVCFAACSSAPLKYNYGNENVGLNYMPDIGLWYKIVKHADGRELFYADDDLLGWARKNSDGEYDSCTLRVSGGISGDYFLFYGHILGWVSRDKTSKLVDLAKVVDFGHTSLVPRSYKPEDAKESDDKFRVETITKECFKQRAEWLSYFYATTIRDLRAGRLIGQMSESEHKQLKKMEIKVHKHVDKDLVETIERCIFQ</sequence>
<dbReference type="RefSeq" id="XP_008074016.1">
    <property type="nucleotide sequence ID" value="XM_008075825.1"/>
</dbReference>
<feature type="signal peptide" evidence="1">
    <location>
        <begin position="1"/>
        <end position="15"/>
    </location>
</feature>
<reference evidence="3" key="1">
    <citation type="submission" date="2011-03" db="EMBL/GenBank/DDBJ databases">
        <title>The genome sequence of Vavraia culicis strain floridensis.</title>
        <authorList>
            <consortium name="The Broad Institute Genome Sequencing Platform"/>
            <person name="Cuomo C."/>
            <person name="Becnel J."/>
            <person name="Sanscrainte N."/>
            <person name="Young S.K."/>
            <person name="Zeng Q."/>
            <person name="Gargeya S."/>
            <person name="Fitzgerald M."/>
            <person name="Haas B."/>
            <person name="Abouelleil A."/>
            <person name="Alvarado L."/>
            <person name="Arachchi H.M."/>
            <person name="Berlin A."/>
            <person name="Chapman S.B."/>
            <person name="Gearin G."/>
            <person name="Goldberg J."/>
            <person name="Griggs A."/>
            <person name="Gujja S."/>
            <person name="Hansen M."/>
            <person name="Heiman D."/>
            <person name="Howarth C."/>
            <person name="Larimer J."/>
            <person name="Lui A."/>
            <person name="MacDonald P.J.P."/>
            <person name="McCowen C."/>
            <person name="Montmayeur A."/>
            <person name="Murphy C."/>
            <person name="Neiman D."/>
            <person name="Pearson M."/>
            <person name="Priest M."/>
            <person name="Roberts A."/>
            <person name="Saif S."/>
            <person name="Shea T."/>
            <person name="Sisk P."/>
            <person name="Stolte C."/>
            <person name="Sykes S."/>
            <person name="Wortman J."/>
            <person name="Nusbaum C."/>
            <person name="Birren B."/>
        </authorList>
    </citation>
    <scope>NUCLEOTIDE SEQUENCE [LARGE SCALE GENOMIC DNA]</scope>
    <source>
        <strain evidence="3">floridensis</strain>
    </source>
</reference>
<evidence type="ECO:0000256" key="1">
    <source>
        <dbReference type="SAM" id="SignalP"/>
    </source>
</evidence>